<dbReference type="WBParaSite" id="ECPE_0000590101-mRNA-1">
    <property type="protein sequence ID" value="ECPE_0000590101-mRNA-1"/>
    <property type="gene ID" value="ECPE_0000590101"/>
</dbReference>
<proteinExistence type="predicted"/>
<name>A0A183AG03_9TREM</name>
<evidence type="ECO:0000313" key="1">
    <source>
        <dbReference type="EMBL" id="VDP76828.1"/>
    </source>
</evidence>
<accession>A0A183AG03</accession>
<evidence type="ECO:0000313" key="3">
    <source>
        <dbReference type="WBParaSite" id="ECPE_0000590101-mRNA-1"/>
    </source>
</evidence>
<sequence length="114" mass="12150">MLRSKVINAMGNLDGSPNNAGLLFLQASAVTSSGKDLGQLMLPVANRSYASGPSPILFQWVDGETASQNTNPVACQRLAKEFEMLVKNPLVGCQAKPKNGDSNLEHGDITCEYP</sequence>
<gene>
    <name evidence="1" type="ORF">ECPE_LOCUS5888</name>
</gene>
<reference evidence="1 2" key="2">
    <citation type="submission" date="2018-11" db="EMBL/GenBank/DDBJ databases">
        <authorList>
            <consortium name="Pathogen Informatics"/>
        </authorList>
    </citation>
    <scope>NUCLEOTIDE SEQUENCE [LARGE SCALE GENOMIC DNA]</scope>
    <source>
        <strain evidence="1 2">Egypt</strain>
    </source>
</reference>
<dbReference type="EMBL" id="UZAN01042804">
    <property type="protein sequence ID" value="VDP76828.1"/>
    <property type="molecule type" value="Genomic_DNA"/>
</dbReference>
<organism evidence="3">
    <name type="scientific">Echinostoma caproni</name>
    <dbReference type="NCBI Taxonomy" id="27848"/>
    <lineage>
        <taxon>Eukaryota</taxon>
        <taxon>Metazoa</taxon>
        <taxon>Spiralia</taxon>
        <taxon>Lophotrochozoa</taxon>
        <taxon>Platyhelminthes</taxon>
        <taxon>Trematoda</taxon>
        <taxon>Digenea</taxon>
        <taxon>Plagiorchiida</taxon>
        <taxon>Echinostomata</taxon>
        <taxon>Echinostomatoidea</taxon>
        <taxon>Echinostomatidae</taxon>
        <taxon>Echinostoma</taxon>
    </lineage>
</organism>
<reference evidence="3" key="1">
    <citation type="submission" date="2016-06" db="UniProtKB">
        <authorList>
            <consortium name="WormBaseParasite"/>
        </authorList>
    </citation>
    <scope>IDENTIFICATION</scope>
</reference>
<protein>
    <submittedName>
        <fullName evidence="3">Ig-like domain-containing protein</fullName>
    </submittedName>
</protein>
<dbReference type="AlphaFoldDB" id="A0A183AG03"/>
<evidence type="ECO:0000313" key="2">
    <source>
        <dbReference type="Proteomes" id="UP000272942"/>
    </source>
</evidence>
<keyword evidence="2" id="KW-1185">Reference proteome</keyword>
<dbReference type="Proteomes" id="UP000272942">
    <property type="component" value="Unassembled WGS sequence"/>
</dbReference>